<reference evidence="3" key="1">
    <citation type="journal article" date="2014" name="Int. J. Syst. Evol. Microbiol.">
        <title>Complete genome sequence of Corynebacterium casei LMG S-19264T (=DSM 44701T), isolated from a smear-ripened cheese.</title>
        <authorList>
            <consortium name="US DOE Joint Genome Institute (JGI-PGF)"/>
            <person name="Walter F."/>
            <person name="Albersmeier A."/>
            <person name="Kalinowski J."/>
            <person name="Ruckert C."/>
        </authorList>
    </citation>
    <scope>NUCLEOTIDE SEQUENCE</scope>
    <source>
        <strain evidence="3">CGMCC 1.12408</strain>
    </source>
</reference>
<feature type="domain" description="Transglutaminase-like" evidence="2">
    <location>
        <begin position="475"/>
        <end position="552"/>
    </location>
</feature>
<evidence type="ECO:0000256" key="1">
    <source>
        <dbReference type="SAM" id="Phobius"/>
    </source>
</evidence>
<gene>
    <name evidence="3" type="primary">yebA</name>
    <name evidence="3" type="ORF">GCM10008025_19320</name>
</gene>
<feature type="transmembrane region" description="Helical" evidence="1">
    <location>
        <begin position="169"/>
        <end position="186"/>
    </location>
</feature>
<protein>
    <recommendedName>
        <fullName evidence="2">Transglutaminase-like domain-containing protein</fullName>
    </recommendedName>
</protein>
<name>A0A916W7P6_9BACI</name>
<evidence type="ECO:0000313" key="4">
    <source>
        <dbReference type="Proteomes" id="UP000613512"/>
    </source>
</evidence>
<accession>A0A916W7P6</accession>
<dbReference type="InterPro" id="IPR002931">
    <property type="entry name" value="Transglutaminase-like"/>
</dbReference>
<proteinExistence type="predicted"/>
<reference evidence="3" key="2">
    <citation type="submission" date="2020-09" db="EMBL/GenBank/DDBJ databases">
        <authorList>
            <person name="Sun Q."/>
            <person name="Zhou Y."/>
        </authorList>
    </citation>
    <scope>NUCLEOTIDE SEQUENCE</scope>
    <source>
        <strain evidence="3">CGMCC 1.12408</strain>
    </source>
</reference>
<keyword evidence="1" id="KW-0472">Membrane</keyword>
<keyword evidence="4" id="KW-1185">Reference proteome</keyword>
<dbReference type="PANTHER" id="PTHR42736">
    <property type="entry name" value="PROTEIN-GLUTAMINE GAMMA-GLUTAMYLTRANSFERASE"/>
    <property type="match status" value="1"/>
</dbReference>
<evidence type="ECO:0000259" key="2">
    <source>
        <dbReference type="SMART" id="SM00460"/>
    </source>
</evidence>
<comment type="caution">
    <text evidence="3">The sequence shown here is derived from an EMBL/GenBank/DDBJ whole genome shotgun (WGS) entry which is preliminary data.</text>
</comment>
<organism evidence="3 4">
    <name type="scientific">Ornithinibacillus halotolerans</name>
    <dbReference type="NCBI Taxonomy" id="1274357"/>
    <lineage>
        <taxon>Bacteria</taxon>
        <taxon>Bacillati</taxon>
        <taxon>Bacillota</taxon>
        <taxon>Bacilli</taxon>
        <taxon>Bacillales</taxon>
        <taxon>Bacillaceae</taxon>
        <taxon>Ornithinibacillus</taxon>
    </lineage>
</organism>
<feature type="transmembrane region" description="Helical" evidence="1">
    <location>
        <begin position="206"/>
        <end position="223"/>
    </location>
</feature>
<dbReference type="InterPro" id="IPR052901">
    <property type="entry name" value="Bact_TGase-like"/>
</dbReference>
<keyword evidence="1" id="KW-1133">Transmembrane helix</keyword>
<feature type="transmembrane region" description="Helical" evidence="1">
    <location>
        <begin position="38"/>
        <end position="57"/>
    </location>
</feature>
<feature type="transmembrane region" description="Helical" evidence="1">
    <location>
        <begin position="608"/>
        <end position="631"/>
    </location>
</feature>
<feature type="transmembrane region" description="Helical" evidence="1">
    <location>
        <begin position="12"/>
        <end position="32"/>
    </location>
</feature>
<keyword evidence="1" id="KW-0812">Transmembrane</keyword>
<dbReference type="AlphaFoldDB" id="A0A916W7P6"/>
<dbReference type="Proteomes" id="UP000613512">
    <property type="component" value="Unassembled WGS sequence"/>
</dbReference>
<feature type="transmembrane region" description="Helical" evidence="1">
    <location>
        <begin position="116"/>
        <end position="137"/>
    </location>
</feature>
<sequence length="731" mass="85103">MSRLNQTNSSFIYTSILYVAGLLLFLEWIYPVEQVTDTVYIGIFIIYTFFCFFITALRVKWWLSFLLKGFGIIFILNGIYSEHSMLSKLWYSELTSDVVFNIKAILARQWFDLSNLFRTLLFLVIIWLMSYLIYYWFVQVKRVLVFSILTFVYITLLDTFTVYSADWAIFRTFVIVFLSLGIANVLKEMQRENIQVSRLKTGPIWILPLISIVLFSSVVGYAAPKLEPQWPDPVPYLESAVNGNGFGNGKVQKVGYGENDERLGGSFVQDYTPVFKAYMKEKNYFRIESKDFYTGKGWINSEKQQFVEQDANNIEFETFHPVIETERHDVTLEFDDKARIPKLIYPYGVRQVQLPSDNIELKLDNLNGEIKTEVDNKDVYLTNYRMIYDSPTYSREMMRESGPSSNEEFVTMYTRLPATLPERVYDLAEEITSGYTNQFDKVRAIESYFSRNGFVYQISDVAVPGEEEDYVDQFLFDTKAGYCDNFSTSMVVMLRTLDIPARWVKGFTSGDIIESNINDGEYDVYEVTNANAHSWVEVYFEDVGWVPFEPTQGFNAPTNYAVETSTEDDFLDAPDVAPEVPEQDEIRGEQDKQVEDVFSPSTGDETKFSFTLIHGGILLVIIVLIASILFWKRYEIRTYFMQKKLLKHNDAQAYQDAYHYILKLLSKEGFHKEPDQTLREYALRIDDWYGTTEMGELTSHYEKLIYQRDPSNLLNEEVSNLWKNLIKRILG</sequence>
<dbReference type="RefSeq" id="WP_188384458.1">
    <property type="nucleotide sequence ID" value="NZ_BMEY01000008.1"/>
</dbReference>
<feature type="transmembrane region" description="Helical" evidence="1">
    <location>
        <begin position="144"/>
        <end position="163"/>
    </location>
</feature>
<dbReference type="SUPFAM" id="SSF54001">
    <property type="entry name" value="Cysteine proteinases"/>
    <property type="match status" value="1"/>
</dbReference>
<dbReference type="PANTHER" id="PTHR42736:SF1">
    <property type="entry name" value="PROTEIN-GLUTAMINE GAMMA-GLUTAMYLTRANSFERASE"/>
    <property type="match status" value="1"/>
</dbReference>
<dbReference type="EMBL" id="BMEY01000008">
    <property type="protein sequence ID" value="GGA75786.1"/>
    <property type="molecule type" value="Genomic_DNA"/>
</dbReference>
<feature type="transmembrane region" description="Helical" evidence="1">
    <location>
        <begin position="62"/>
        <end position="80"/>
    </location>
</feature>
<dbReference type="Pfam" id="PF01841">
    <property type="entry name" value="Transglut_core"/>
    <property type="match status" value="1"/>
</dbReference>
<dbReference type="Gene3D" id="3.10.620.30">
    <property type="match status" value="1"/>
</dbReference>
<dbReference type="InterPro" id="IPR038765">
    <property type="entry name" value="Papain-like_cys_pep_sf"/>
</dbReference>
<evidence type="ECO:0000313" key="3">
    <source>
        <dbReference type="EMBL" id="GGA75786.1"/>
    </source>
</evidence>
<dbReference type="SMART" id="SM00460">
    <property type="entry name" value="TGc"/>
    <property type="match status" value="1"/>
</dbReference>